<dbReference type="AlphaFoldDB" id="A0A284QUF4"/>
<proteinExistence type="predicted"/>
<dbReference type="STRING" id="47428.A0A284QUF4"/>
<name>A0A284QUF4_ARMOS</name>
<evidence type="ECO:0000313" key="2">
    <source>
        <dbReference type="EMBL" id="SJL00087.1"/>
    </source>
</evidence>
<evidence type="ECO:0000256" key="1">
    <source>
        <dbReference type="SAM" id="MobiDB-lite"/>
    </source>
</evidence>
<protein>
    <submittedName>
        <fullName evidence="2">Uncharacterized protein</fullName>
    </submittedName>
</protein>
<dbReference type="Proteomes" id="UP000219338">
    <property type="component" value="Unassembled WGS sequence"/>
</dbReference>
<sequence length="128" mass="13573">MFFSPVRSLASKARSLAQRSSVATRSFHSPFAVLGSSSATKAPPSTEGWYEKQTEQSPDPDVYEGHRTYVVSPDPSGTPYHVPLGAYPISSPFTEGSHSSGARFSPHGNGFAHPMTTCAAPGAKTESK</sequence>
<evidence type="ECO:0000313" key="3">
    <source>
        <dbReference type="Proteomes" id="UP000219338"/>
    </source>
</evidence>
<dbReference type="OMA" id="STEGWYE"/>
<accession>A0A284QUF4</accession>
<feature type="region of interest" description="Disordered" evidence="1">
    <location>
        <begin position="95"/>
        <end position="128"/>
    </location>
</feature>
<keyword evidence="3" id="KW-1185">Reference proteome</keyword>
<reference evidence="3" key="1">
    <citation type="journal article" date="2017" name="Nat. Ecol. Evol.">
        <title>Genome expansion and lineage-specific genetic innovations in the forest pathogenic fungi Armillaria.</title>
        <authorList>
            <person name="Sipos G."/>
            <person name="Prasanna A.N."/>
            <person name="Walter M.C."/>
            <person name="O'Connor E."/>
            <person name="Balint B."/>
            <person name="Krizsan K."/>
            <person name="Kiss B."/>
            <person name="Hess J."/>
            <person name="Varga T."/>
            <person name="Slot J."/>
            <person name="Riley R."/>
            <person name="Boka B."/>
            <person name="Rigling D."/>
            <person name="Barry K."/>
            <person name="Lee J."/>
            <person name="Mihaltcheva S."/>
            <person name="LaButti K."/>
            <person name="Lipzen A."/>
            <person name="Waldron R."/>
            <person name="Moloney N.M."/>
            <person name="Sperisen C."/>
            <person name="Kredics L."/>
            <person name="Vagvoelgyi C."/>
            <person name="Patrignani A."/>
            <person name="Fitzpatrick D."/>
            <person name="Nagy I."/>
            <person name="Doyle S."/>
            <person name="Anderson J.B."/>
            <person name="Grigoriev I.V."/>
            <person name="Gueldener U."/>
            <person name="Muensterkoetter M."/>
            <person name="Nagy L.G."/>
        </authorList>
    </citation>
    <scope>NUCLEOTIDE SEQUENCE [LARGE SCALE GENOMIC DNA]</scope>
    <source>
        <strain evidence="3">C18/9</strain>
    </source>
</reference>
<dbReference type="OrthoDB" id="3355886at2759"/>
<feature type="region of interest" description="Disordered" evidence="1">
    <location>
        <begin position="33"/>
        <end position="75"/>
    </location>
</feature>
<organism evidence="2 3">
    <name type="scientific">Armillaria ostoyae</name>
    <name type="common">Armillaria root rot fungus</name>
    <dbReference type="NCBI Taxonomy" id="47428"/>
    <lineage>
        <taxon>Eukaryota</taxon>
        <taxon>Fungi</taxon>
        <taxon>Dikarya</taxon>
        <taxon>Basidiomycota</taxon>
        <taxon>Agaricomycotina</taxon>
        <taxon>Agaricomycetes</taxon>
        <taxon>Agaricomycetidae</taxon>
        <taxon>Agaricales</taxon>
        <taxon>Marasmiineae</taxon>
        <taxon>Physalacriaceae</taxon>
        <taxon>Armillaria</taxon>
    </lineage>
</organism>
<gene>
    <name evidence="2" type="ORF">ARMOST_03399</name>
</gene>
<dbReference type="EMBL" id="FUEG01000002">
    <property type="protein sequence ID" value="SJL00087.1"/>
    <property type="molecule type" value="Genomic_DNA"/>
</dbReference>